<feature type="transmembrane region" description="Helical" evidence="6">
    <location>
        <begin position="81"/>
        <end position="101"/>
    </location>
</feature>
<sequence length="161" mass="17084">MSSYSSVNVQNGASEKAIETIKPETSLDRSEIVSLNAPKLPTPRPLPYAATSLPIGAFSTTLTTLSLSLMEWRGVTTTNVYIANFFFLAAIGMLISAQWELTGGNGFGYSVFSSFGLFYAGYGAILTPSFGVSAAYGDDTTQLNNALGLFMISKSSIPLLP</sequence>
<proteinExistence type="inferred from homology"/>
<name>A0A9P6IE64_9PEZI</name>
<gene>
    <name evidence="7" type="ORF">CkaCkLH20_05311</name>
</gene>
<dbReference type="EMBL" id="JAATWM020000015">
    <property type="protein sequence ID" value="KAF9877045.1"/>
    <property type="molecule type" value="Genomic_DNA"/>
</dbReference>
<organism evidence="7 8">
    <name type="scientific">Colletotrichum karsti</name>
    <dbReference type="NCBI Taxonomy" id="1095194"/>
    <lineage>
        <taxon>Eukaryota</taxon>
        <taxon>Fungi</taxon>
        <taxon>Dikarya</taxon>
        <taxon>Ascomycota</taxon>
        <taxon>Pezizomycotina</taxon>
        <taxon>Sordariomycetes</taxon>
        <taxon>Hypocreomycetidae</taxon>
        <taxon>Glomerellales</taxon>
        <taxon>Glomerellaceae</taxon>
        <taxon>Colletotrichum</taxon>
        <taxon>Colletotrichum boninense species complex</taxon>
    </lineage>
</organism>
<dbReference type="Proteomes" id="UP000781932">
    <property type="component" value="Unassembled WGS sequence"/>
</dbReference>
<evidence type="ECO:0000256" key="2">
    <source>
        <dbReference type="ARBA" id="ARBA00005587"/>
    </source>
</evidence>
<reference evidence="7" key="2">
    <citation type="submission" date="2020-11" db="EMBL/GenBank/DDBJ databases">
        <title>Whole genome sequencing of Colletotrichum sp.</title>
        <authorList>
            <person name="Li H."/>
        </authorList>
    </citation>
    <scope>NUCLEOTIDE SEQUENCE</scope>
    <source>
        <strain evidence="7">CkLH20</strain>
    </source>
</reference>
<dbReference type="GeneID" id="62161104"/>
<dbReference type="AlphaFoldDB" id="A0A9P6IE64"/>
<feature type="transmembrane region" description="Helical" evidence="6">
    <location>
        <begin position="48"/>
        <end position="69"/>
    </location>
</feature>
<reference evidence="7" key="1">
    <citation type="submission" date="2020-03" db="EMBL/GenBank/DDBJ databases">
        <authorList>
            <person name="He L."/>
        </authorList>
    </citation>
    <scope>NUCLEOTIDE SEQUENCE</scope>
    <source>
        <strain evidence="7">CkLH20</strain>
    </source>
</reference>
<keyword evidence="4 6" id="KW-1133">Transmembrane helix</keyword>
<keyword evidence="5 6" id="KW-0472">Membrane</keyword>
<dbReference type="Pfam" id="PF01184">
    <property type="entry name" value="Gpr1_Fun34_YaaH"/>
    <property type="match status" value="1"/>
</dbReference>
<accession>A0A9P6IE64</accession>
<evidence type="ECO:0000256" key="1">
    <source>
        <dbReference type="ARBA" id="ARBA00004141"/>
    </source>
</evidence>
<dbReference type="OrthoDB" id="3648309at2759"/>
<dbReference type="PANTHER" id="PTHR31123:SF7">
    <property type="entry name" value="MARVEL DOMAIN-CONTAINING PROTEIN"/>
    <property type="match status" value="1"/>
</dbReference>
<feature type="transmembrane region" description="Helical" evidence="6">
    <location>
        <begin position="107"/>
        <end position="126"/>
    </location>
</feature>
<evidence type="ECO:0000256" key="3">
    <source>
        <dbReference type="ARBA" id="ARBA00022692"/>
    </source>
</evidence>
<dbReference type="GO" id="GO:0015123">
    <property type="term" value="F:acetate transmembrane transporter activity"/>
    <property type="evidence" value="ECO:0007669"/>
    <property type="project" value="TreeGrafter"/>
</dbReference>
<keyword evidence="3 6" id="KW-0812">Transmembrane</keyword>
<evidence type="ECO:0000256" key="4">
    <source>
        <dbReference type="ARBA" id="ARBA00022989"/>
    </source>
</evidence>
<keyword evidence="8" id="KW-1185">Reference proteome</keyword>
<dbReference type="GO" id="GO:0005886">
    <property type="term" value="C:plasma membrane"/>
    <property type="evidence" value="ECO:0007669"/>
    <property type="project" value="TreeGrafter"/>
</dbReference>
<comment type="caution">
    <text evidence="7">The sequence shown here is derived from an EMBL/GenBank/DDBJ whole genome shotgun (WGS) entry which is preliminary data.</text>
</comment>
<dbReference type="InterPro" id="IPR000791">
    <property type="entry name" value="Gpr1/Fun34/SatP-like"/>
</dbReference>
<evidence type="ECO:0000256" key="5">
    <source>
        <dbReference type="ARBA" id="ARBA00023136"/>
    </source>
</evidence>
<comment type="subcellular location">
    <subcellularLocation>
        <location evidence="1">Membrane</location>
        <topology evidence="1">Multi-pass membrane protein</topology>
    </subcellularLocation>
</comment>
<dbReference type="PANTHER" id="PTHR31123">
    <property type="entry name" value="ACCUMULATION OF DYADS PROTEIN 2-RELATED"/>
    <property type="match status" value="1"/>
</dbReference>
<evidence type="ECO:0000313" key="8">
    <source>
        <dbReference type="Proteomes" id="UP000781932"/>
    </source>
</evidence>
<evidence type="ECO:0000256" key="6">
    <source>
        <dbReference type="SAM" id="Phobius"/>
    </source>
</evidence>
<dbReference type="RefSeq" id="XP_038746506.1">
    <property type="nucleotide sequence ID" value="XM_038888030.1"/>
</dbReference>
<protein>
    <submittedName>
        <fullName evidence="7">Acetate transporter</fullName>
    </submittedName>
</protein>
<evidence type="ECO:0000313" key="7">
    <source>
        <dbReference type="EMBL" id="KAF9877045.1"/>
    </source>
</evidence>
<dbReference type="InterPro" id="IPR051633">
    <property type="entry name" value="AceTr"/>
</dbReference>
<comment type="similarity">
    <text evidence="2">Belongs to the acetate uptake transporter (AceTr) (TC 2.A.96) family.</text>
</comment>